<comment type="function">
    <text evidence="7">Involved in DNA repair and RecF pathway recombination.</text>
</comment>
<evidence type="ECO:0000256" key="1">
    <source>
        <dbReference type="ARBA" id="ARBA00007452"/>
    </source>
</evidence>
<evidence type="ECO:0000259" key="8">
    <source>
        <dbReference type="Pfam" id="PF11967"/>
    </source>
</evidence>
<evidence type="ECO:0000256" key="7">
    <source>
        <dbReference type="HAMAP-Rule" id="MF_00201"/>
    </source>
</evidence>
<dbReference type="Proteomes" id="UP000778523">
    <property type="component" value="Unassembled WGS sequence"/>
</dbReference>
<dbReference type="PANTHER" id="PTHR33991">
    <property type="entry name" value="DNA REPAIR PROTEIN RECO"/>
    <property type="match status" value="1"/>
</dbReference>
<keyword evidence="5 7" id="KW-0234">DNA repair</keyword>
<dbReference type="HAMAP" id="MF_00201">
    <property type="entry name" value="RecO"/>
    <property type="match status" value="1"/>
</dbReference>
<evidence type="ECO:0000313" key="10">
    <source>
        <dbReference type="Proteomes" id="UP000778523"/>
    </source>
</evidence>
<evidence type="ECO:0000313" key="9">
    <source>
        <dbReference type="EMBL" id="NSL56665.1"/>
    </source>
</evidence>
<keyword evidence="10" id="KW-1185">Reference proteome</keyword>
<dbReference type="NCBIfam" id="TIGR00613">
    <property type="entry name" value="reco"/>
    <property type="match status" value="1"/>
</dbReference>
<dbReference type="Pfam" id="PF02565">
    <property type="entry name" value="RecO_C"/>
    <property type="match status" value="1"/>
</dbReference>
<keyword evidence="4 7" id="KW-0233">DNA recombination</keyword>
<dbReference type="PANTHER" id="PTHR33991:SF1">
    <property type="entry name" value="DNA REPAIR PROTEIN RECO"/>
    <property type="match status" value="1"/>
</dbReference>
<evidence type="ECO:0000256" key="5">
    <source>
        <dbReference type="ARBA" id="ARBA00023204"/>
    </source>
</evidence>
<dbReference type="InterPro" id="IPR042242">
    <property type="entry name" value="RecO_C"/>
</dbReference>
<evidence type="ECO:0000256" key="6">
    <source>
        <dbReference type="ARBA" id="ARBA00033409"/>
    </source>
</evidence>
<dbReference type="Gene3D" id="1.20.1440.120">
    <property type="entry name" value="Recombination protein O, C-terminal domain"/>
    <property type="match status" value="1"/>
</dbReference>
<dbReference type="Pfam" id="PF11967">
    <property type="entry name" value="RecO_N"/>
    <property type="match status" value="1"/>
</dbReference>
<dbReference type="Gene3D" id="2.40.50.140">
    <property type="entry name" value="Nucleic acid-binding proteins"/>
    <property type="match status" value="1"/>
</dbReference>
<comment type="caution">
    <text evidence="9">The sequence shown here is derived from an EMBL/GenBank/DDBJ whole genome shotgun (WGS) entry which is preliminary data.</text>
</comment>
<dbReference type="SUPFAM" id="SSF57863">
    <property type="entry name" value="ArfGap/RecO-like zinc finger"/>
    <property type="match status" value="1"/>
</dbReference>
<sequence>MSRARVDHETAFLLHSYPWRETSLIVEMFSREHGRVPMVAKGARRPGSMLRGALMSFQPLEVTWSGKGEVKTLHSASWQGGQALLGGIGLLCGYYLNELMLRLLAREDPHPELFDAYAEALARLAGGGAHEPLLRSFELNLLREVGYAPTLDHDVESGEALREHAEYFFLTERGPVEADAKLGDLPLLPGRALLAMATGDFSSPETLSHAKGLMRRLIQYHLGGQALESRRILMELQAL</sequence>
<dbReference type="InterPro" id="IPR012340">
    <property type="entry name" value="NA-bd_OB-fold"/>
</dbReference>
<dbReference type="InterPro" id="IPR037278">
    <property type="entry name" value="ARFGAP/RecO"/>
</dbReference>
<evidence type="ECO:0000256" key="4">
    <source>
        <dbReference type="ARBA" id="ARBA00023172"/>
    </source>
</evidence>
<keyword evidence="3 7" id="KW-0227">DNA damage</keyword>
<dbReference type="InterPro" id="IPR022572">
    <property type="entry name" value="DNA_rep/recomb_RecO_N"/>
</dbReference>
<dbReference type="EMBL" id="JABCSC020000004">
    <property type="protein sequence ID" value="NSL56665.1"/>
    <property type="molecule type" value="Genomic_DNA"/>
</dbReference>
<evidence type="ECO:0000256" key="3">
    <source>
        <dbReference type="ARBA" id="ARBA00022763"/>
    </source>
</evidence>
<dbReference type="SUPFAM" id="SSF50249">
    <property type="entry name" value="Nucleic acid-binding proteins"/>
    <property type="match status" value="1"/>
</dbReference>
<feature type="domain" description="DNA replication/recombination mediator RecO N-terminal" evidence="8">
    <location>
        <begin position="8"/>
        <end position="78"/>
    </location>
</feature>
<accession>A0ABX2IRP5</accession>
<evidence type="ECO:0000256" key="2">
    <source>
        <dbReference type="ARBA" id="ARBA00021310"/>
    </source>
</evidence>
<reference evidence="9 10" key="1">
    <citation type="submission" date="2020-06" db="EMBL/GenBank/DDBJ databases">
        <title>Draft genome of Uliginosibacterium sp. IMCC34675.</title>
        <authorList>
            <person name="Song J."/>
        </authorList>
    </citation>
    <scope>NUCLEOTIDE SEQUENCE [LARGE SCALE GENOMIC DNA]</scope>
    <source>
        <strain evidence="9 10">IMCC34675</strain>
    </source>
</reference>
<organism evidence="9 10">
    <name type="scientific">Uliginosibacterium aquaticum</name>
    <dbReference type="NCBI Taxonomy" id="2731212"/>
    <lineage>
        <taxon>Bacteria</taxon>
        <taxon>Pseudomonadati</taxon>
        <taxon>Pseudomonadota</taxon>
        <taxon>Betaproteobacteria</taxon>
        <taxon>Rhodocyclales</taxon>
        <taxon>Zoogloeaceae</taxon>
        <taxon>Uliginosibacterium</taxon>
    </lineage>
</organism>
<dbReference type="InterPro" id="IPR003717">
    <property type="entry name" value="RecO"/>
</dbReference>
<gene>
    <name evidence="7 9" type="primary">recO</name>
    <name evidence="9" type="ORF">HJ583_016640</name>
</gene>
<protein>
    <recommendedName>
        <fullName evidence="2 7">DNA repair protein RecO</fullName>
    </recommendedName>
    <alternativeName>
        <fullName evidence="6 7">Recombination protein O</fullName>
    </alternativeName>
</protein>
<comment type="similarity">
    <text evidence="1 7">Belongs to the RecO family.</text>
</comment>
<name>A0ABX2IRP5_9RHOO</name>
<dbReference type="RefSeq" id="WP_170022965.1">
    <property type="nucleotide sequence ID" value="NZ_JABCSC020000004.1"/>
</dbReference>
<proteinExistence type="inferred from homology"/>